<keyword evidence="7" id="KW-0472">Membrane</keyword>
<dbReference type="UniPathway" id="UPA00602">
    <property type="reaction ID" value="UER00658"/>
</dbReference>
<dbReference type="HOGENOM" id="CLU_080904_3_0_7"/>
<dbReference type="RefSeq" id="WP_011420064.1">
    <property type="nucleotide sequence ID" value="NC_007760.1"/>
</dbReference>
<dbReference type="InterPro" id="IPR023747">
    <property type="entry name" value="Xanthine_Guanine_PRibTrfase"/>
</dbReference>
<proteinExistence type="inferred from homology"/>
<evidence type="ECO:0000256" key="8">
    <source>
        <dbReference type="SAM" id="MobiDB-lite"/>
    </source>
</evidence>
<keyword evidence="6" id="KW-0460">Magnesium</keyword>
<protein>
    <submittedName>
        <fullName evidence="10">Xanthine-guanine phosphoribosyltransferase</fullName>
        <ecNumber evidence="10">2.4.2.22</ecNumber>
    </submittedName>
</protein>
<keyword evidence="5" id="KW-0660">Purine salvage</keyword>
<dbReference type="GO" id="GO:0046872">
    <property type="term" value="F:metal ion binding"/>
    <property type="evidence" value="ECO:0007669"/>
    <property type="project" value="UniProtKB-KW"/>
</dbReference>
<dbReference type="KEGG" id="ade:Adeh_1006"/>
<dbReference type="Proteomes" id="UP000001935">
    <property type="component" value="Chromosome"/>
</dbReference>
<sequence length="188" mass="20605">MAADATKGPPGGGEGEVHAGSGPGPYQDEIVISWPELHRDARYLSRVLHELGDWKGIIAITRGGLVPAALVARELDIRLIDTVCVVSYGAAETGGAEAKQGELQWLKTVPGDGEGWLLIDDLVDTGRTAAAVREKLPKAHFATLYAKPLGRPVVDTFVKEFRQEKWIYFPWDIDYRFVSPIRQRGAKD</sequence>
<dbReference type="AlphaFoldDB" id="Q2IPP7"/>
<name>Q2IPP7_ANADE</name>
<keyword evidence="2 10" id="KW-0328">Glycosyltransferase</keyword>
<dbReference type="OrthoDB" id="9789690at2"/>
<keyword evidence="1" id="KW-1003">Cell membrane</keyword>
<gene>
    <name evidence="10" type="ordered locus">Adeh_1006</name>
</gene>
<keyword evidence="4" id="KW-0479">Metal-binding</keyword>
<dbReference type="NCBIfam" id="NF006613">
    <property type="entry name" value="PRK09177.1"/>
    <property type="match status" value="1"/>
</dbReference>
<dbReference type="Pfam" id="PF00156">
    <property type="entry name" value="Pribosyltran"/>
    <property type="match status" value="1"/>
</dbReference>
<dbReference type="PANTHER" id="PTHR39563">
    <property type="entry name" value="XANTHINE PHOSPHORIBOSYLTRANSFERASE"/>
    <property type="match status" value="1"/>
</dbReference>
<evidence type="ECO:0000256" key="1">
    <source>
        <dbReference type="ARBA" id="ARBA00022475"/>
    </source>
</evidence>
<accession>Q2IPP7</accession>
<dbReference type="InterPro" id="IPR000836">
    <property type="entry name" value="PRTase_dom"/>
</dbReference>
<evidence type="ECO:0000256" key="4">
    <source>
        <dbReference type="ARBA" id="ARBA00022723"/>
    </source>
</evidence>
<evidence type="ECO:0000256" key="7">
    <source>
        <dbReference type="ARBA" id="ARBA00023136"/>
    </source>
</evidence>
<evidence type="ECO:0000313" key="10">
    <source>
        <dbReference type="EMBL" id="ABC80781.1"/>
    </source>
</evidence>
<dbReference type="STRING" id="290397.Adeh_1006"/>
<dbReference type="GO" id="GO:0032263">
    <property type="term" value="P:GMP salvage"/>
    <property type="evidence" value="ECO:0007669"/>
    <property type="project" value="UniProtKB-UniPathway"/>
</dbReference>
<dbReference type="InterPro" id="IPR029057">
    <property type="entry name" value="PRTase-like"/>
</dbReference>
<evidence type="ECO:0000256" key="2">
    <source>
        <dbReference type="ARBA" id="ARBA00022676"/>
    </source>
</evidence>
<dbReference type="EMBL" id="CP000251">
    <property type="protein sequence ID" value="ABC80781.1"/>
    <property type="molecule type" value="Genomic_DNA"/>
</dbReference>
<dbReference type="UniPathway" id="UPA00909">
    <property type="reaction ID" value="UER00887"/>
</dbReference>
<dbReference type="Gene3D" id="3.40.50.2020">
    <property type="match status" value="1"/>
</dbReference>
<dbReference type="GO" id="GO:0006166">
    <property type="term" value="P:purine ribonucleoside salvage"/>
    <property type="evidence" value="ECO:0007669"/>
    <property type="project" value="UniProtKB-KW"/>
</dbReference>
<dbReference type="SUPFAM" id="SSF53271">
    <property type="entry name" value="PRTase-like"/>
    <property type="match status" value="1"/>
</dbReference>
<keyword evidence="3 10" id="KW-0808">Transferase</keyword>
<evidence type="ECO:0000256" key="6">
    <source>
        <dbReference type="ARBA" id="ARBA00022842"/>
    </source>
</evidence>
<dbReference type="eggNOG" id="COG2236">
    <property type="taxonomic scope" value="Bacteria"/>
</dbReference>
<dbReference type="CDD" id="cd06223">
    <property type="entry name" value="PRTases_typeI"/>
    <property type="match status" value="1"/>
</dbReference>
<evidence type="ECO:0000256" key="5">
    <source>
        <dbReference type="ARBA" id="ARBA00022726"/>
    </source>
</evidence>
<feature type="region of interest" description="Disordered" evidence="8">
    <location>
        <begin position="1"/>
        <end position="23"/>
    </location>
</feature>
<evidence type="ECO:0000256" key="3">
    <source>
        <dbReference type="ARBA" id="ARBA00022679"/>
    </source>
</evidence>
<dbReference type="GO" id="GO:0032265">
    <property type="term" value="P:XMP salvage"/>
    <property type="evidence" value="ECO:0007669"/>
    <property type="project" value="UniProtKB-UniPathway"/>
</dbReference>
<dbReference type="GO" id="GO:0000310">
    <property type="term" value="F:xanthine phosphoribosyltransferase activity"/>
    <property type="evidence" value="ECO:0007669"/>
    <property type="project" value="UniProtKB-EC"/>
</dbReference>
<dbReference type="EC" id="2.4.2.22" evidence="10"/>
<feature type="domain" description="Phosphoribosyltransferase" evidence="9">
    <location>
        <begin position="37"/>
        <end position="175"/>
    </location>
</feature>
<evidence type="ECO:0000313" key="11">
    <source>
        <dbReference type="Proteomes" id="UP000001935"/>
    </source>
</evidence>
<reference evidence="10 11" key="1">
    <citation type="submission" date="2006-01" db="EMBL/GenBank/DDBJ databases">
        <title>Complete sequence of Anaeromyxobacter dehalogenans 2CP-C.</title>
        <authorList>
            <consortium name="US DOE Joint Genome Institute"/>
            <person name="Copeland A."/>
            <person name="Lucas S."/>
            <person name="Lapidus A."/>
            <person name="Barry K."/>
            <person name="Detter J.C."/>
            <person name="Glavina T."/>
            <person name="Hammon N."/>
            <person name="Israni S."/>
            <person name="Pitluck S."/>
            <person name="Brettin T."/>
            <person name="Bruce D."/>
            <person name="Han C."/>
            <person name="Tapia R."/>
            <person name="Gilna P."/>
            <person name="Kiss H."/>
            <person name="Schmutz J."/>
            <person name="Larimer F."/>
            <person name="Land M."/>
            <person name="Kyrpides N."/>
            <person name="Anderson I."/>
            <person name="Sanford R.A."/>
            <person name="Ritalahti K.M."/>
            <person name="Thomas H.S."/>
            <person name="Kirby J.R."/>
            <person name="Zhulin I.B."/>
            <person name="Loeffler F.E."/>
            <person name="Richardson P."/>
        </authorList>
    </citation>
    <scope>NUCLEOTIDE SEQUENCE [LARGE SCALE GENOMIC DNA]</scope>
    <source>
        <strain evidence="10 11">2CP-C</strain>
    </source>
</reference>
<evidence type="ECO:0000259" key="9">
    <source>
        <dbReference type="Pfam" id="PF00156"/>
    </source>
</evidence>
<dbReference type="PANTHER" id="PTHR39563:SF1">
    <property type="entry name" value="XANTHINE-GUANINE PHOSPHORIBOSYLTRANSFERASE"/>
    <property type="match status" value="1"/>
</dbReference>
<dbReference type="HAMAP" id="MF_01903">
    <property type="entry name" value="XGPRT"/>
    <property type="match status" value="1"/>
</dbReference>
<organism evidence="10 11">
    <name type="scientific">Anaeromyxobacter dehalogenans (strain 2CP-C)</name>
    <dbReference type="NCBI Taxonomy" id="290397"/>
    <lineage>
        <taxon>Bacteria</taxon>
        <taxon>Pseudomonadati</taxon>
        <taxon>Myxococcota</taxon>
        <taxon>Myxococcia</taxon>
        <taxon>Myxococcales</taxon>
        <taxon>Cystobacterineae</taxon>
        <taxon>Anaeromyxobacteraceae</taxon>
        <taxon>Anaeromyxobacter</taxon>
    </lineage>
</organism>